<protein>
    <submittedName>
        <fullName evidence="2">Zinc-binding peptidase</fullName>
    </submittedName>
</protein>
<comment type="caution">
    <text evidence="2">The sequence shown here is derived from an EMBL/GenBank/DDBJ whole genome shotgun (WGS) entry which is preliminary data.</text>
</comment>
<gene>
    <name evidence="2" type="ORF">LMG32879_000268</name>
</gene>
<name>A0AA35V3V6_9PROT</name>
<accession>A0AA35V3V6</accession>
<organism evidence="2 3">
    <name type="scientific">Brytella acorum</name>
    <dbReference type="NCBI Taxonomy" id="2959299"/>
    <lineage>
        <taxon>Bacteria</taxon>
        <taxon>Pseudomonadati</taxon>
        <taxon>Pseudomonadota</taxon>
        <taxon>Alphaproteobacteria</taxon>
        <taxon>Acetobacterales</taxon>
        <taxon>Acetobacteraceae</taxon>
        <taxon>Brytella</taxon>
    </lineage>
</organism>
<dbReference type="EMBL" id="CATKSH010000001">
    <property type="protein sequence ID" value="CAI9119453.1"/>
    <property type="molecule type" value="Genomic_DNA"/>
</dbReference>
<sequence>MRLFSCPSCGLTVFFENRDCVRCGARLGYAVHANELLALEPEGGIWRPVGGGSTYRFCENAELDACNWLIPAESGERFCVACRHNRTVPNLGDAANLARWRKLEEAKHRLFYTLLRLNLPLASRWERPDGLTFDFLADTDAGPRVMTGHDNGLITIALREADDVERERMRVEMGEYYRTVLGHFRHEVGHYFWNVLVRDGGHLAQCRDVFGDDRADYGEALDRYYREGAPPRWQDNYVSAYATMHPWEDFAETWAHYLHMVATLETGASYGLSTAPHVVEKASLTTVLDFNPYTAQEFDLLSRAWLPLTSLVNSINRSMGVRDAYPFVLTDVVLRKMAFIHDLVHRRLPV</sequence>
<dbReference type="InterPro" id="IPR031321">
    <property type="entry name" value="UCP012641"/>
</dbReference>
<reference evidence="2" key="1">
    <citation type="submission" date="2023-03" db="EMBL/GenBank/DDBJ databases">
        <authorList>
            <person name="Cleenwerck I."/>
        </authorList>
    </citation>
    <scope>NUCLEOTIDE SEQUENCE</scope>
    <source>
        <strain evidence="2">LMG 32879</strain>
    </source>
</reference>
<evidence type="ECO:0000313" key="3">
    <source>
        <dbReference type="Proteomes" id="UP001176960"/>
    </source>
</evidence>
<dbReference type="Pfam" id="PF10005">
    <property type="entry name" value="Zn_ribbon_DZR_6"/>
    <property type="match status" value="1"/>
</dbReference>
<dbReference type="AlphaFoldDB" id="A0AA35V3V6"/>
<dbReference type="RefSeq" id="WP_289842683.1">
    <property type="nucleotide sequence ID" value="NZ_CATKSH010000001.1"/>
</dbReference>
<evidence type="ECO:0000313" key="2">
    <source>
        <dbReference type="EMBL" id="CAI9119453.1"/>
    </source>
</evidence>
<dbReference type="Pfam" id="PF15887">
    <property type="entry name" value="Peptidase_Mx"/>
    <property type="match status" value="1"/>
</dbReference>
<dbReference type="Proteomes" id="UP001176960">
    <property type="component" value="Unassembled WGS sequence"/>
</dbReference>
<keyword evidence="3" id="KW-1185">Reference proteome</keyword>
<feature type="domain" description="Zinc-ribbon" evidence="1">
    <location>
        <begin position="3"/>
        <end position="91"/>
    </location>
</feature>
<dbReference type="InterPro" id="IPR011201">
    <property type="entry name" value="Zinc-ribbon_6_bact"/>
</dbReference>
<proteinExistence type="predicted"/>
<evidence type="ECO:0000259" key="1">
    <source>
        <dbReference type="Pfam" id="PF10005"/>
    </source>
</evidence>
<dbReference type="PIRSF" id="PIRSF012641">
    <property type="entry name" value="UCP012641"/>
    <property type="match status" value="1"/>
</dbReference>